<organism evidence="3 4">
    <name type="scientific">Roseomonas elaeocarpi</name>
    <dbReference type="NCBI Taxonomy" id="907779"/>
    <lineage>
        <taxon>Bacteria</taxon>
        <taxon>Pseudomonadati</taxon>
        <taxon>Pseudomonadota</taxon>
        <taxon>Alphaproteobacteria</taxon>
        <taxon>Acetobacterales</taxon>
        <taxon>Roseomonadaceae</taxon>
        <taxon>Roseomonas</taxon>
    </lineage>
</organism>
<dbReference type="PANTHER" id="PTHR31616:SF0">
    <property type="entry name" value="GLUCAN 1,4-ALPHA-GLUCOSIDASE"/>
    <property type="match status" value="1"/>
</dbReference>
<feature type="domain" description="GH15-like" evidence="1">
    <location>
        <begin position="226"/>
        <end position="590"/>
    </location>
</feature>
<comment type="caution">
    <text evidence="3">The sequence shown here is derived from an EMBL/GenBank/DDBJ whole genome shotgun (WGS) entry which is preliminary data.</text>
</comment>
<dbReference type="InterPro" id="IPR012341">
    <property type="entry name" value="6hp_glycosidase-like_sf"/>
</dbReference>
<protein>
    <submittedName>
        <fullName evidence="3">Glycoside hydrolase family 15 protein</fullName>
    </submittedName>
</protein>
<proteinExistence type="predicted"/>
<feature type="domain" description="Trehalase-like N-terminal" evidence="2">
    <location>
        <begin position="2"/>
        <end position="111"/>
    </location>
</feature>
<dbReference type="Pfam" id="PF00723">
    <property type="entry name" value="Glyco_hydro_15"/>
    <property type="match status" value="1"/>
</dbReference>
<evidence type="ECO:0000259" key="2">
    <source>
        <dbReference type="Pfam" id="PF19291"/>
    </source>
</evidence>
<dbReference type="Pfam" id="PF19291">
    <property type="entry name" value="TREH_N"/>
    <property type="match status" value="1"/>
</dbReference>
<dbReference type="InterPro" id="IPR008928">
    <property type="entry name" value="6-hairpin_glycosidase_sf"/>
</dbReference>
<evidence type="ECO:0000313" key="4">
    <source>
        <dbReference type="Proteomes" id="UP001589865"/>
    </source>
</evidence>
<dbReference type="Proteomes" id="UP001589865">
    <property type="component" value="Unassembled WGS sequence"/>
</dbReference>
<sequence length="602" mass="67244">MSKPIEDYAMIGDGQTAALVARDGAVDWLCWPRFDSDACFAALLGEERHGYWRIAPEDGEGGEPAVSRRYRPDTLVLETGFRTRAGAVRVIDFMPVRPDGEASLLRLVEGLEGEVAMRCTLQLSFDYGSMPPWVSRESACHESGLVAVVGANKVVFRTEVPLDTTEHGAEGRFTVRAGQRLAFTLQHGPSHLPPPEPLDAWALLDATERHWRDWIAPFSKPTDWPEAVRRSLITLKALIHHPTGGLVAAPTLGLPEIPGGNMNWDYRYCWLRDSTFTLTALLNAGFRDEARAWHDWLLRAIGGLPEKMRIMYRLDGERRLEEWNVPWLPGYDGAQPVRVGNAAAGQRQLDIYGEVLDSTLLARGAGIDSSHHSAEVSLRLVRHVERIWREPDQGLWESRDAPQHYVYSKAMAWIAVDRFLRLDDRRSGVSAEEMARFRRLRDEIHADICEHGFNSRTGTFVQHYGSRSLDASLLLLPLTGFLPADEPRMAATITAIEEHLLEGGLVRRMAAPFGAPLIRAEEGSFIACSCWLADCMMMQGRHDDARALFERVLALRNDVGLLSEEYHVPSRRLIGNFPQALSHLALVNTALGLCGTVIRRGG</sequence>
<reference evidence="3 4" key="1">
    <citation type="submission" date="2024-09" db="EMBL/GenBank/DDBJ databases">
        <authorList>
            <person name="Sun Q."/>
            <person name="Mori K."/>
        </authorList>
    </citation>
    <scope>NUCLEOTIDE SEQUENCE [LARGE SCALE GENOMIC DNA]</scope>
    <source>
        <strain evidence="3 4">TBRC 5777</strain>
    </source>
</reference>
<dbReference type="GO" id="GO:0016787">
    <property type="term" value="F:hydrolase activity"/>
    <property type="evidence" value="ECO:0007669"/>
    <property type="project" value="UniProtKB-KW"/>
</dbReference>
<evidence type="ECO:0000259" key="1">
    <source>
        <dbReference type="Pfam" id="PF00723"/>
    </source>
</evidence>
<dbReference type="Gene3D" id="1.50.10.10">
    <property type="match status" value="1"/>
</dbReference>
<dbReference type="SUPFAM" id="SSF48208">
    <property type="entry name" value="Six-hairpin glycosidases"/>
    <property type="match status" value="1"/>
</dbReference>
<accession>A0ABV6JWE9</accession>
<evidence type="ECO:0000313" key="3">
    <source>
        <dbReference type="EMBL" id="MFC0410063.1"/>
    </source>
</evidence>
<dbReference type="PANTHER" id="PTHR31616">
    <property type="entry name" value="TREHALASE"/>
    <property type="match status" value="1"/>
</dbReference>
<dbReference type="RefSeq" id="WP_377045809.1">
    <property type="nucleotide sequence ID" value="NZ_JBHLUN010000012.1"/>
</dbReference>
<dbReference type="InterPro" id="IPR045582">
    <property type="entry name" value="Trehalase-like_N"/>
</dbReference>
<keyword evidence="4" id="KW-1185">Reference proteome</keyword>
<dbReference type="EMBL" id="JBHLUN010000012">
    <property type="protein sequence ID" value="MFC0410063.1"/>
    <property type="molecule type" value="Genomic_DNA"/>
</dbReference>
<name>A0ABV6JWE9_9PROT</name>
<gene>
    <name evidence="3" type="ORF">ACFFGY_17560</name>
</gene>
<keyword evidence="3" id="KW-0378">Hydrolase</keyword>
<dbReference type="InterPro" id="IPR011613">
    <property type="entry name" value="GH15-like"/>
</dbReference>